<evidence type="ECO:0000313" key="9">
    <source>
        <dbReference type="EMBL" id="ORJ55528.1"/>
    </source>
</evidence>
<dbReference type="GO" id="GO:0051539">
    <property type="term" value="F:4 iron, 4 sulfur cluster binding"/>
    <property type="evidence" value="ECO:0007669"/>
    <property type="project" value="UniProtKB-KW"/>
</dbReference>
<dbReference type="PANTHER" id="PTHR33693">
    <property type="entry name" value="TYPE-5 URACIL-DNA GLYCOSYLASE"/>
    <property type="match status" value="1"/>
</dbReference>
<dbReference type="GO" id="GO:0097506">
    <property type="term" value="F:deaminated base DNA N-glycosylase activity"/>
    <property type="evidence" value="ECO:0007669"/>
    <property type="project" value="UniProtKB-ARBA"/>
</dbReference>
<evidence type="ECO:0000256" key="1">
    <source>
        <dbReference type="ARBA" id="ARBA00022485"/>
    </source>
</evidence>
<dbReference type="InterPro" id="IPR005122">
    <property type="entry name" value="Uracil-DNA_glycosylase-like"/>
</dbReference>
<proteinExistence type="predicted"/>
<keyword evidence="2" id="KW-0479">Metal-binding</keyword>
<protein>
    <recommendedName>
        <fullName evidence="8">Uracil-DNA glycosylase-like domain-containing protein</fullName>
    </recommendedName>
</protein>
<feature type="domain" description="Uracil-DNA glycosylase-like" evidence="8">
    <location>
        <begin position="38"/>
        <end position="158"/>
    </location>
</feature>
<comment type="caution">
    <text evidence="9">The sequence shown here is derived from an EMBL/GenBank/DDBJ whole genome shotgun (WGS) entry which is preliminary data.</text>
</comment>
<keyword evidence="10" id="KW-1185">Reference proteome</keyword>
<name>A0A1X0XRQ9_MYCSI</name>
<keyword evidence="3" id="KW-0227">DNA damage</keyword>
<dbReference type="GO" id="GO:0046872">
    <property type="term" value="F:metal ion binding"/>
    <property type="evidence" value="ECO:0007669"/>
    <property type="project" value="UniProtKB-KW"/>
</dbReference>
<dbReference type="Gene3D" id="3.40.470.10">
    <property type="entry name" value="Uracil-DNA glycosylase-like domain"/>
    <property type="match status" value="1"/>
</dbReference>
<evidence type="ECO:0000256" key="6">
    <source>
        <dbReference type="ARBA" id="ARBA00023014"/>
    </source>
</evidence>
<dbReference type="InterPro" id="IPR036895">
    <property type="entry name" value="Uracil-DNA_glycosylase-like_sf"/>
</dbReference>
<dbReference type="EMBL" id="MZZM01000030">
    <property type="protein sequence ID" value="ORJ55528.1"/>
    <property type="molecule type" value="Genomic_DNA"/>
</dbReference>
<dbReference type="SUPFAM" id="SSF52141">
    <property type="entry name" value="Uracil-DNA glycosylase-like"/>
    <property type="match status" value="1"/>
</dbReference>
<evidence type="ECO:0000313" key="10">
    <source>
        <dbReference type="Proteomes" id="UP000193040"/>
    </source>
</evidence>
<keyword evidence="1" id="KW-0004">4Fe-4S</keyword>
<gene>
    <name evidence="9" type="ORF">B5M45_24485</name>
</gene>
<reference evidence="9 10" key="1">
    <citation type="submission" date="2017-03" db="EMBL/GenBank/DDBJ databases">
        <title>Genomic insights into Mycobacterium simiae human colonization.</title>
        <authorList>
            <person name="Steffani J.L."/>
            <person name="Brunck M.E."/>
            <person name="Cruz E."/>
            <person name="Montiel R."/>
            <person name="Barona F."/>
        </authorList>
    </citation>
    <scope>NUCLEOTIDE SEQUENCE [LARGE SCALE GENOMIC DNA]</scope>
    <source>
        <strain evidence="9 10">MsiGto</strain>
    </source>
</reference>
<dbReference type="InterPro" id="IPR051536">
    <property type="entry name" value="UDG_Type-4/5"/>
</dbReference>
<organism evidence="9 10">
    <name type="scientific">Mycobacterium simiae</name>
    <name type="common">Mycobacterium habana</name>
    <dbReference type="NCBI Taxonomy" id="1784"/>
    <lineage>
        <taxon>Bacteria</taxon>
        <taxon>Bacillati</taxon>
        <taxon>Actinomycetota</taxon>
        <taxon>Actinomycetes</taxon>
        <taxon>Mycobacteriales</taxon>
        <taxon>Mycobacteriaceae</taxon>
        <taxon>Mycobacterium</taxon>
        <taxon>Mycobacterium simiae complex</taxon>
    </lineage>
</organism>
<dbReference type="GO" id="GO:0006281">
    <property type="term" value="P:DNA repair"/>
    <property type="evidence" value="ECO:0007669"/>
    <property type="project" value="UniProtKB-KW"/>
</dbReference>
<keyword evidence="4" id="KW-0378">Hydrolase</keyword>
<keyword evidence="7" id="KW-0234">DNA repair</keyword>
<evidence type="ECO:0000259" key="8">
    <source>
        <dbReference type="Pfam" id="PF03167"/>
    </source>
</evidence>
<keyword evidence="6" id="KW-0411">Iron-sulfur</keyword>
<accession>A0A1X0XRQ9</accession>
<keyword evidence="5" id="KW-0408">Iron</keyword>
<dbReference type="Pfam" id="PF03167">
    <property type="entry name" value="UDG"/>
    <property type="match status" value="1"/>
</dbReference>
<dbReference type="Proteomes" id="UP000193040">
    <property type="component" value="Unassembled WGS sequence"/>
</dbReference>
<evidence type="ECO:0000256" key="3">
    <source>
        <dbReference type="ARBA" id="ARBA00022763"/>
    </source>
</evidence>
<evidence type="ECO:0000256" key="2">
    <source>
        <dbReference type="ARBA" id="ARBA00022723"/>
    </source>
</evidence>
<evidence type="ECO:0000256" key="7">
    <source>
        <dbReference type="ARBA" id="ARBA00023204"/>
    </source>
</evidence>
<sequence>MRRRIDHVETAARCAAPRAGPRQPSVSGDSLCEQCMAAQEPFFETSGGLLNASFQLAGCAKSDMFLSNVVHCHPRGHRKSHAHEIVNCSAYLHRESELVRPRLIIGLGGDAERVLSFFYPTARRVNWLFEAPGNVRSKAVPCLLFASHPCRVKRQHSEALEDEDVRSLASALRWAIAKGRPPSPTTPGPGPTCGGMICDVIAPDRELDKKQI</sequence>
<dbReference type="AlphaFoldDB" id="A0A1X0XRQ9"/>
<evidence type="ECO:0000256" key="5">
    <source>
        <dbReference type="ARBA" id="ARBA00023004"/>
    </source>
</evidence>
<evidence type="ECO:0000256" key="4">
    <source>
        <dbReference type="ARBA" id="ARBA00022801"/>
    </source>
</evidence>